<dbReference type="PANTHER" id="PTHR10963:SF55">
    <property type="entry name" value="GLYCOSIDE HYDROLASE FAMILY 16 PROTEIN"/>
    <property type="match status" value="1"/>
</dbReference>
<sequence length="553" mass="62555">MKSEQTGLLIATRWADSGLDVDAAKGEASSAVAALRHAVLGAASQAQNSYRRPAMQRIGHAVLLLSFPSIVRRLYPFDASRFPLVSLSPVMVEMQEKSEGGSPVQRRARAILPPATTEATATHSTFGPSSHATPRASSVDDGFRHRFKSYRLRGEYEKPWLADPAMKKTRWNNYIVWAWLALGVIGAGVICFFLVWPYRNLDYCLVYEDHFDRLDTDIWTHEVQLDGFGTGAFDWTTADAKNSYIDTSGLHIVPTLTNETTGITSDQLYANYTLDLFKDGTCTSQQNSSCVTRSDPKKGIMIPPVRSARLSTKGKKSIRYGKVEVVAKMPKGDWIWPAIWMMPEDSVYGQWPRSGEIDIMESRGNGREYSEGGRNYYYGTLHWGPTSETDSYWKTTNAKRIRRGDYSSSFHTFGVQWTPNYIYFYIDSRVHQILFIGFERDRPLYDVGRFASMAENQTLLANPWARSNSSTGNAPFDQRFYLVLNVAVGSRNGWFLDHVGGKPWIDEAKNAQWTFWDAADEWLPTWGEGDERGMTVRSVRMWQQGACGQMEEL</sequence>
<dbReference type="PROSITE" id="PS51762">
    <property type="entry name" value="GH16_2"/>
    <property type="match status" value="1"/>
</dbReference>
<comment type="similarity">
    <text evidence="1">Belongs to the glycosyl hydrolase 16 family.</text>
</comment>
<feature type="domain" description="GH16" evidence="4">
    <location>
        <begin position="217"/>
        <end position="547"/>
    </location>
</feature>
<dbReference type="FunFam" id="2.60.120.200:FF:000178">
    <property type="entry name" value="Glycoside hydrolase family 16 protein"/>
    <property type="match status" value="1"/>
</dbReference>
<dbReference type="Gene3D" id="2.60.120.200">
    <property type="match status" value="1"/>
</dbReference>
<name>A0A2U3E582_PURLI</name>
<dbReference type="AlphaFoldDB" id="A0A2U3E582"/>
<organism evidence="5 6">
    <name type="scientific">Purpureocillium lilacinum</name>
    <name type="common">Paecilomyces lilacinus</name>
    <dbReference type="NCBI Taxonomy" id="33203"/>
    <lineage>
        <taxon>Eukaryota</taxon>
        <taxon>Fungi</taxon>
        <taxon>Dikarya</taxon>
        <taxon>Ascomycota</taxon>
        <taxon>Pezizomycotina</taxon>
        <taxon>Sordariomycetes</taxon>
        <taxon>Hypocreomycetidae</taxon>
        <taxon>Hypocreales</taxon>
        <taxon>Ophiocordycipitaceae</taxon>
        <taxon>Purpureocillium</taxon>
    </lineage>
</organism>
<dbReference type="GO" id="GO:0005975">
    <property type="term" value="P:carbohydrate metabolic process"/>
    <property type="evidence" value="ECO:0007669"/>
    <property type="project" value="InterPro"/>
</dbReference>
<evidence type="ECO:0000256" key="3">
    <source>
        <dbReference type="SAM" id="Phobius"/>
    </source>
</evidence>
<keyword evidence="3" id="KW-1133">Transmembrane helix</keyword>
<dbReference type="GO" id="GO:0004553">
    <property type="term" value="F:hydrolase activity, hydrolyzing O-glycosyl compounds"/>
    <property type="evidence" value="ECO:0007669"/>
    <property type="project" value="InterPro"/>
</dbReference>
<gene>
    <name evidence="5" type="ORF">PCL_00593</name>
</gene>
<keyword evidence="3" id="KW-0472">Membrane</keyword>
<feature type="transmembrane region" description="Helical" evidence="3">
    <location>
        <begin position="174"/>
        <end position="196"/>
    </location>
</feature>
<dbReference type="PANTHER" id="PTHR10963">
    <property type="entry name" value="GLYCOSYL HYDROLASE-RELATED"/>
    <property type="match status" value="1"/>
</dbReference>
<protein>
    <recommendedName>
        <fullName evidence="4">GH16 domain-containing protein</fullName>
    </recommendedName>
</protein>
<keyword evidence="3" id="KW-0812">Transmembrane</keyword>
<feature type="region of interest" description="Disordered" evidence="2">
    <location>
        <begin position="120"/>
        <end position="139"/>
    </location>
</feature>
<dbReference type="InterPro" id="IPR000757">
    <property type="entry name" value="Beta-glucanase-like"/>
</dbReference>
<dbReference type="InterPro" id="IPR013320">
    <property type="entry name" value="ConA-like_dom_sf"/>
</dbReference>
<evidence type="ECO:0000259" key="4">
    <source>
        <dbReference type="PROSITE" id="PS51762"/>
    </source>
</evidence>
<dbReference type="EMBL" id="LCWV01000011">
    <property type="protein sequence ID" value="PWI69681.1"/>
    <property type="molecule type" value="Genomic_DNA"/>
</dbReference>
<reference evidence="5 6" key="1">
    <citation type="journal article" date="2016" name="Front. Microbiol.">
        <title>Genome and transcriptome sequences reveal the specific parasitism of the nematophagous Purpureocillium lilacinum 36-1.</title>
        <authorList>
            <person name="Xie J."/>
            <person name="Li S."/>
            <person name="Mo C."/>
            <person name="Xiao X."/>
            <person name="Peng D."/>
            <person name="Wang G."/>
            <person name="Xiao Y."/>
        </authorList>
    </citation>
    <scope>NUCLEOTIDE SEQUENCE [LARGE SCALE GENOMIC DNA]</scope>
    <source>
        <strain evidence="5 6">36-1</strain>
    </source>
</reference>
<evidence type="ECO:0000256" key="1">
    <source>
        <dbReference type="ARBA" id="ARBA00006865"/>
    </source>
</evidence>
<feature type="compositionally biased region" description="Polar residues" evidence="2">
    <location>
        <begin position="120"/>
        <end position="136"/>
    </location>
</feature>
<dbReference type="InterPro" id="IPR050546">
    <property type="entry name" value="Glycosyl_Hydrlase_16"/>
</dbReference>
<proteinExistence type="inferred from homology"/>
<evidence type="ECO:0000256" key="2">
    <source>
        <dbReference type="SAM" id="MobiDB-lite"/>
    </source>
</evidence>
<dbReference type="Proteomes" id="UP000245956">
    <property type="component" value="Unassembled WGS sequence"/>
</dbReference>
<evidence type="ECO:0000313" key="5">
    <source>
        <dbReference type="EMBL" id="PWI69681.1"/>
    </source>
</evidence>
<comment type="caution">
    <text evidence="5">The sequence shown here is derived from an EMBL/GenBank/DDBJ whole genome shotgun (WGS) entry which is preliminary data.</text>
</comment>
<dbReference type="Pfam" id="PF00722">
    <property type="entry name" value="Glyco_hydro_16"/>
    <property type="match status" value="1"/>
</dbReference>
<accession>A0A2U3E582</accession>
<evidence type="ECO:0000313" key="6">
    <source>
        <dbReference type="Proteomes" id="UP000245956"/>
    </source>
</evidence>
<dbReference type="SUPFAM" id="SSF49899">
    <property type="entry name" value="Concanavalin A-like lectins/glucanases"/>
    <property type="match status" value="1"/>
</dbReference>